<evidence type="ECO:0000313" key="1">
    <source>
        <dbReference type="EMBL" id="CAH2213732.1"/>
    </source>
</evidence>
<comment type="caution">
    <text evidence="1">The sequence shown here is derived from an EMBL/GenBank/DDBJ whole genome shotgun (WGS) entry which is preliminary data.</text>
</comment>
<dbReference type="EMBL" id="CAKXAJ010011415">
    <property type="protein sequence ID" value="CAH2213732.1"/>
    <property type="molecule type" value="Genomic_DNA"/>
</dbReference>
<dbReference type="AlphaFoldDB" id="A0A8S4QN12"/>
<dbReference type="Proteomes" id="UP000838756">
    <property type="component" value="Unassembled WGS sequence"/>
</dbReference>
<sequence length="64" mass="6877">SSRREIRFPQGDAAVGLVGEGPPDEIENRAAAVVASATIPYDKRTALSAAEVHYHLGRVLHESH</sequence>
<name>A0A8S4QN12_9NEOP</name>
<organism evidence="1 2">
    <name type="scientific">Pararge aegeria aegeria</name>
    <dbReference type="NCBI Taxonomy" id="348720"/>
    <lineage>
        <taxon>Eukaryota</taxon>
        <taxon>Metazoa</taxon>
        <taxon>Ecdysozoa</taxon>
        <taxon>Arthropoda</taxon>
        <taxon>Hexapoda</taxon>
        <taxon>Insecta</taxon>
        <taxon>Pterygota</taxon>
        <taxon>Neoptera</taxon>
        <taxon>Endopterygota</taxon>
        <taxon>Lepidoptera</taxon>
        <taxon>Glossata</taxon>
        <taxon>Ditrysia</taxon>
        <taxon>Papilionoidea</taxon>
        <taxon>Nymphalidae</taxon>
        <taxon>Satyrinae</taxon>
        <taxon>Satyrini</taxon>
        <taxon>Parargina</taxon>
        <taxon>Pararge</taxon>
    </lineage>
</organism>
<proteinExistence type="predicted"/>
<accession>A0A8S4QN12</accession>
<reference evidence="1" key="1">
    <citation type="submission" date="2022-03" db="EMBL/GenBank/DDBJ databases">
        <authorList>
            <person name="Lindestad O."/>
        </authorList>
    </citation>
    <scope>NUCLEOTIDE SEQUENCE</scope>
</reference>
<evidence type="ECO:0000313" key="2">
    <source>
        <dbReference type="Proteomes" id="UP000838756"/>
    </source>
</evidence>
<protein>
    <submittedName>
        <fullName evidence="1">Jg25851 protein</fullName>
    </submittedName>
</protein>
<feature type="non-terminal residue" evidence="1">
    <location>
        <position position="1"/>
    </location>
</feature>
<gene>
    <name evidence="1" type="primary">jg25851</name>
    <name evidence="1" type="ORF">PAEG_LOCUS3540</name>
</gene>
<keyword evidence="2" id="KW-1185">Reference proteome</keyword>